<feature type="domain" description="PUL" evidence="7">
    <location>
        <begin position="518"/>
        <end position="809"/>
    </location>
</feature>
<dbReference type="PROSITE" id="PS51394">
    <property type="entry name" value="PFU"/>
    <property type="match status" value="1"/>
</dbReference>
<dbReference type="Proteomes" id="UP001485043">
    <property type="component" value="Unassembled WGS sequence"/>
</dbReference>
<dbReference type="InterPro" id="IPR013535">
    <property type="entry name" value="PUL_dom"/>
</dbReference>
<evidence type="ECO:0000313" key="8">
    <source>
        <dbReference type="EMBL" id="KAK9863727.1"/>
    </source>
</evidence>
<keyword evidence="2" id="KW-0963">Cytoplasm</keyword>
<feature type="repeat" description="WD" evidence="5">
    <location>
        <begin position="10"/>
        <end position="40"/>
    </location>
</feature>
<keyword evidence="3 5" id="KW-0853">WD repeat</keyword>
<proteinExistence type="predicted"/>
<dbReference type="PROSITE" id="PS50082">
    <property type="entry name" value="WD_REPEATS_2"/>
    <property type="match status" value="5"/>
</dbReference>
<dbReference type="PROSITE" id="PS50294">
    <property type="entry name" value="WD_REPEATS_REGION"/>
    <property type="match status" value="4"/>
</dbReference>
<evidence type="ECO:0000256" key="4">
    <source>
        <dbReference type="ARBA" id="ARBA00022737"/>
    </source>
</evidence>
<feature type="repeat" description="WD" evidence="5">
    <location>
        <begin position="182"/>
        <end position="213"/>
    </location>
</feature>
<dbReference type="PANTHER" id="PTHR19849">
    <property type="entry name" value="PHOSPHOLIPASE A-2-ACTIVATING PROTEIN"/>
    <property type="match status" value="1"/>
</dbReference>
<feature type="repeat" description="WD" evidence="5">
    <location>
        <begin position="222"/>
        <end position="253"/>
    </location>
</feature>
<dbReference type="EMBL" id="JALJOV010000436">
    <property type="protein sequence ID" value="KAK9863727.1"/>
    <property type="molecule type" value="Genomic_DNA"/>
</dbReference>
<dbReference type="InterPro" id="IPR015155">
    <property type="entry name" value="PFU"/>
</dbReference>
<dbReference type="CDD" id="cd00200">
    <property type="entry name" value="WD40"/>
    <property type="match status" value="1"/>
</dbReference>
<evidence type="ECO:0000313" key="9">
    <source>
        <dbReference type="Proteomes" id="UP001485043"/>
    </source>
</evidence>
<evidence type="ECO:0000256" key="2">
    <source>
        <dbReference type="ARBA" id="ARBA00022490"/>
    </source>
</evidence>
<dbReference type="PRINTS" id="PR00320">
    <property type="entry name" value="GPROTEINBRPT"/>
</dbReference>
<reference evidence="8 9" key="1">
    <citation type="journal article" date="2024" name="Nat. Commun.">
        <title>Phylogenomics reveals the evolutionary origins of lichenization in chlorophyte algae.</title>
        <authorList>
            <person name="Puginier C."/>
            <person name="Libourel C."/>
            <person name="Otte J."/>
            <person name="Skaloud P."/>
            <person name="Haon M."/>
            <person name="Grisel S."/>
            <person name="Petersen M."/>
            <person name="Berrin J.G."/>
            <person name="Delaux P.M."/>
            <person name="Dal Grande F."/>
            <person name="Keller J."/>
        </authorList>
    </citation>
    <scope>NUCLEOTIDE SEQUENCE [LARGE SCALE GENOMIC DNA]</scope>
    <source>
        <strain evidence="8 9">SAG 2523</strain>
    </source>
</reference>
<keyword evidence="4" id="KW-0677">Repeat</keyword>
<comment type="caution">
    <text evidence="8">The sequence shown here is derived from an EMBL/GenBank/DDBJ whole genome shotgun (WGS) entry which is preliminary data.</text>
</comment>
<dbReference type="InterPro" id="IPR001680">
    <property type="entry name" value="WD40_rpt"/>
</dbReference>
<evidence type="ECO:0008006" key="10">
    <source>
        <dbReference type="Google" id="ProtNLM"/>
    </source>
</evidence>
<dbReference type="InterPro" id="IPR038122">
    <property type="entry name" value="PFU_sf"/>
</dbReference>
<feature type="repeat" description="WD" evidence="5">
    <location>
        <begin position="141"/>
        <end position="173"/>
    </location>
</feature>
<dbReference type="InterPro" id="IPR036322">
    <property type="entry name" value="WD40_repeat_dom_sf"/>
</dbReference>
<sequence>MTPFQLRAELPGHEEDVRCVAWSPLGILTGSRDKTVRIWKENDSYQFSCESVLVGHTGYVTALVYVAPGASRWYPEGAVISGSRDTFLIAWSLSTFSPLHHLKGHKYQISSVVLLSDGQVASASLDSTIRIWQGEQNVRTLEGHEGAVLCLAALPGDGARLLSGSGDKTIRIWAEGRCAGVFTGHTDTVRGLAVVSDLGVISASHDQTLRLWSFAGETLAELVGHTALVYSAAAHAPTGLIASASEDNTARLWRGDGSCLQSLPHPRCVWDTDFLPNGDLITACADHFVRIWTPAPEMAAAADVIEAYNASMAAEASAGAGGQADGGGQSAYGGMMEDAEVLVRPGTKDGQTKIIKEHGTAVAYTWDQGRGEWEKIGEVMGSAGASGGGDTMAVGNRLHAGQQWDFVFDVDIDPNQPPLKLACNRGDNPYDVADRFMEQENLPITYRQQIVDFVLANTAGALAMPAPASMNVDPFTGAAAYQPSATHGHRAPAASDGPNVDPFTGSTAMARGQARQLRHCPQRNYLIMDSLPKADALANKVRQFNELVKQGTDIQSLVLSEEELPTSGALDGLIARSAQSAAAGASTSGRLPAGASLSQQDLALLARLLRWPAPQLFPALDIARLAILEEQAAAALASTAGPLLLSPQGDIGAALATAFGDPPVPANLKVGLQLACNTFRHAPLRAWVASNQPALLDAFAPACTSPLKPVRLALATFLLNLSNLLYSSRPKATEAGVKAQALSALSELLSSCTTDDAEALFRVLVAAGTLVMEDQEAKSIAKQLSILDDASKHALGGRGREALADLQVLLK</sequence>
<dbReference type="Gene3D" id="3.10.20.870">
    <property type="entry name" value="PFU (PLAA family ubiquitin binding), C-terminal domain"/>
    <property type="match status" value="1"/>
</dbReference>
<accession>A0AAW1T1U7</accession>
<dbReference type="GO" id="GO:0005634">
    <property type="term" value="C:nucleus"/>
    <property type="evidence" value="ECO:0007669"/>
    <property type="project" value="TreeGrafter"/>
</dbReference>
<gene>
    <name evidence="8" type="ORF">WJX84_006940</name>
</gene>
<dbReference type="SUPFAM" id="SSF50978">
    <property type="entry name" value="WD40 repeat-like"/>
    <property type="match status" value="1"/>
</dbReference>
<dbReference type="PROSITE" id="PS51396">
    <property type="entry name" value="PUL"/>
    <property type="match status" value="1"/>
</dbReference>
<evidence type="ECO:0000259" key="7">
    <source>
        <dbReference type="PROSITE" id="PS51396"/>
    </source>
</evidence>
<feature type="repeat" description="WD" evidence="5">
    <location>
        <begin position="102"/>
        <end position="133"/>
    </location>
</feature>
<dbReference type="Gene3D" id="1.25.10.10">
    <property type="entry name" value="Leucine-rich Repeat Variant"/>
    <property type="match status" value="1"/>
</dbReference>
<dbReference type="GO" id="GO:0043130">
    <property type="term" value="F:ubiquitin binding"/>
    <property type="evidence" value="ECO:0007669"/>
    <property type="project" value="TreeGrafter"/>
</dbReference>
<dbReference type="InterPro" id="IPR011989">
    <property type="entry name" value="ARM-like"/>
</dbReference>
<feature type="domain" description="PFU" evidence="6">
    <location>
        <begin position="365"/>
        <end position="468"/>
    </location>
</feature>
<dbReference type="GO" id="GO:0043161">
    <property type="term" value="P:proteasome-mediated ubiquitin-dependent protein catabolic process"/>
    <property type="evidence" value="ECO:0007669"/>
    <property type="project" value="TreeGrafter"/>
</dbReference>
<dbReference type="Pfam" id="PF08324">
    <property type="entry name" value="PUL"/>
    <property type="match status" value="1"/>
</dbReference>
<protein>
    <recommendedName>
        <fullName evidence="10">Phospholipase A-2-activating protein</fullName>
    </recommendedName>
</protein>
<dbReference type="AlphaFoldDB" id="A0AAW1T1U7"/>
<evidence type="ECO:0000259" key="6">
    <source>
        <dbReference type="PROSITE" id="PS51394"/>
    </source>
</evidence>
<keyword evidence="9" id="KW-1185">Reference proteome</keyword>
<dbReference type="GO" id="GO:0010992">
    <property type="term" value="P:ubiquitin recycling"/>
    <property type="evidence" value="ECO:0007669"/>
    <property type="project" value="TreeGrafter"/>
</dbReference>
<dbReference type="PANTHER" id="PTHR19849:SF0">
    <property type="entry name" value="PHOSPHOLIPASE A-2-ACTIVATING PROTEIN"/>
    <property type="match status" value="1"/>
</dbReference>
<dbReference type="GO" id="GO:0005737">
    <property type="term" value="C:cytoplasm"/>
    <property type="evidence" value="ECO:0007669"/>
    <property type="project" value="UniProtKB-SubCell"/>
</dbReference>
<dbReference type="InterPro" id="IPR020472">
    <property type="entry name" value="WD40_PAC1"/>
</dbReference>
<comment type="subcellular location">
    <subcellularLocation>
        <location evidence="1">Cytoplasm</location>
    </subcellularLocation>
</comment>
<dbReference type="Pfam" id="PF00400">
    <property type="entry name" value="WD40"/>
    <property type="match status" value="7"/>
</dbReference>
<organism evidence="8 9">
    <name type="scientific">Apatococcus fuscideae</name>
    <dbReference type="NCBI Taxonomy" id="2026836"/>
    <lineage>
        <taxon>Eukaryota</taxon>
        <taxon>Viridiplantae</taxon>
        <taxon>Chlorophyta</taxon>
        <taxon>core chlorophytes</taxon>
        <taxon>Trebouxiophyceae</taxon>
        <taxon>Chlorellales</taxon>
        <taxon>Chlorellaceae</taxon>
        <taxon>Apatococcus</taxon>
    </lineage>
</organism>
<dbReference type="Pfam" id="PF09070">
    <property type="entry name" value="PFU"/>
    <property type="match status" value="1"/>
</dbReference>
<evidence type="ECO:0000256" key="3">
    <source>
        <dbReference type="ARBA" id="ARBA00022574"/>
    </source>
</evidence>
<evidence type="ECO:0000256" key="1">
    <source>
        <dbReference type="ARBA" id="ARBA00004496"/>
    </source>
</evidence>
<name>A0AAW1T1U7_9CHLO</name>
<dbReference type="SMART" id="SM00320">
    <property type="entry name" value="WD40"/>
    <property type="match status" value="7"/>
</dbReference>
<dbReference type="InterPro" id="IPR015943">
    <property type="entry name" value="WD40/YVTN_repeat-like_dom_sf"/>
</dbReference>
<evidence type="ECO:0000256" key="5">
    <source>
        <dbReference type="PROSITE-ProRule" id="PRU00221"/>
    </source>
</evidence>
<dbReference type="Gene3D" id="2.130.10.10">
    <property type="entry name" value="YVTN repeat-like/Quinoprotein amine dehydrogenase"/>
    <property type="match status" value="1"/>
</dbReference>